<dbReference type="InterPro" id="IPR053158">
    <property type="entry name" value="CapK_Type1_Caps_Biosynth"/>
</dbReference>
<proteinExistence type="predicted"/>
<dbReference type="Proteomes" id="UP000721415">
    <property type="component" value="Unassembled WGS sequence"/>
</dbReference>
<dbReference type="InterPro" id="IPR042099">
    <property type="entry name" value="ANL_N_sf"/>
</dbReference>
<dbReference type="NCBIfam" id="TIGR02304">
    <property type="entry name" value="aden_form_hyp"/>
    <property type="match status" value="1"/>
</dbReference>
<reference evidence="1 2" key="1">
    <citation type="submission" date="2020-07" db="EMBL/GenBank/DDBJ databases">
        <title>Facklamia lactis sp. nov., isolated from raw milk.</title>
        <authorList>
            <person name="Doll E.V."/>
            <person name="Huptas C."/>
            <person name="Staib L."/>
            <person name="Wenning M."/>
            <person name="Scherer S."/>
        </authorList>
    </citation>
    <scope>NUCLEOTIDE SEQUENCE [LARGE SCALE GENOMIC DNA]</scope>
    <source>
        <strain evidence="1 2">DSM 111018</strain>
    </source>
</reference>
<sequence length="433" mass="50627">MILDFLKTFYQTRYQMKTWSKDQLKAYQEKMLHQHLAFLEQHSPFYQGVSWENFDQIPIVNKKRIMDQYDQMNTRGLVLEPLMEAALESERTRDFSQRFEDISVGLSSGTSGHRGIYTLSRAEEIRWAGNALAKFLPQGKWLGHRIAFFMRANNNLYSSLNSPFLSLDYFDIEQAFDSLMERLANYDPSILIAPASVLYDIWQYFDQNPCPHLIKVISVAEVLEEAYKDDLAQFFNVPFIDQAYQCTEGFLGYTCHHGSFHLCEDVVYFEREWLDERRFIPIVTDFNRRVQPIIRYRLNDILVAGSTCACGSPLATIEKIEGREDDAFRMQGIEGKEVTIYADFIRRALLFVEGISRYRVTQLADAIVIELEDAGDERIQSDLTSELEKLFAHFQVQPLPLKFETLKRQRTTKLNQVRVNKEQNYETFKNCES</sequence>
<dbReference type="EMBL" id="JACBXQ010000005">
    <property type="protein sequence ID" value="MBG9986876.1"/>
    <property type="molecule type" value="Genomic_DNA"/>
</dbReference>
<name>A0ABS0LRT7_9LACT</name>
<dbReference type="PANTHER" id="PTHR36932">
    <property type="entry name" value="CAPSULAR POLYSACCHARIDE BIOSYNTHESIS PROTEIN"/>
    <property type="match status" value="1"/>
</dbReference>
<protein>
    <submittedName>
        <fullName evidence="1">CoF synthetase</fullName>
    </submittedName>
</protein>
<dbReference type="RefSeq" id="WP_197115797.1">
    <property type="nucleotide sequence ID" value="NZ_JACBXQ010000005.1"/>
</dbReference>
<evidence type="ECO:0000313" key="1">
    <source>
        <dbReference type="EMBL" id="MBG9986876.1"/>
    </source>
</evidence>
<accession>A0ABS0LRT7</accession>
<organism evidence="1 2">
    <name type="scientific">Facklamia lactis</name>
    <dbReference type="NCBI Taxonomy" id="2749967"/>
    <lineage>
        <taxon>Bacteria</taxon>
        <taxon>Bacillati</taxon>
        <taxon>Bacillota</taxon>
        <taxon>Bacilli</taxon>
        <taxon>Lactobacillales</taxon>
        <taxon>Aerococcaceae</taxon>
        <taxon>Facklamia</taxon>
    </lineage>
</organism>
<comment type="caution">
    <text evidence="1">The sequence shown here is derived from an EMBL/GenBank/DDBJ whole genome shotgun (WGS) entry which is preliminary data.</text>
</comment>
<dbReference type="Gene3D" id="3.40.50.12780">
    <property type="entry name" value="N-terminal domain of ligase-like"/>
    <property type="match status" value="1"/>
</dbReference>
<keyword evidence="2" id="KW-1185">Reference proteome</keyword>
<gene>
    <name evidence="1" type="ORF">HZY91_08250</name>
</gene>
<dbReference type="PANTHER" id="PTHR36932:SF1">
    <property type="entry name" value="CAPSULAR POLYSACCHARIDE BIOSYNTHESIS PROTEIN"/>
    <property type="match status" value="1"/>
</dbReference>
<evidence type="ECO:0000313" key="2">
    <source>
        <dbReference type="Proteomes" id="UP000721415"/>
    </source>
</evidence>
<dbReference type="InterPro" id="IPR012685">
    <property type="entry name" value="CHP02304_F390_synth-rel"/>
</dbReference>